<keyword evidence="3" id="KW-1185">Reference proteome</keyword>
<dbReference type="GO" id="GO:0016491">
    <property type="term" value="F:oxidoreductase activity"/>
    <property type="evidence" value="ECO:0007669"/>
    <property type="project" value="InterPro"/>
</dbReference>
<accession>A0A6M1R757</accession>
<gene>
    <name evidence="2" type="ORF">G5C66_25030</name>
</gene>
<dbReference type="CDD" id="cd06193">
    <property type="entry name" value="siderophore_interacting"/>
    <property type="match status" value="1"/>
</dbReference>
<name>A0A6M1R757_9ACTN</name>
<dbReference type="Pfam" id="PF04954">
    <property type="entry name" value="SIP"/>
    <property type="match status" value="1"/>
</dbReference>
<evidence type="ECO:0000313" key="2">
    <source>
        <dbReference type="EMBL" id="NGN95990.1"/>
    </source>
</evidence>
<dbReference type="AlphaFoldDB" id="A0A6M1R757"/>
<comment type="caution">
    <text evidence="2">The sequence shown here is derived from an EMBL/GenBank/DDBJ whole genome shotgun (WGS) entry which is preliminary data.</text>
</comment>
<dbReference type="Proteomes" id="UP000483261">
    <property type="component" value="Unassembled WGS sequence"/>
</dbReference>
<evidence type="ECO:0000313" key="3">
    <source>
        <dbReference type="Proteomes" id="UP000483261"/>
    </source>
</evidence>
<dbReference type="InterPro" id="IPR039261">
    <property type="entry name" value="FNR_nucleotide-bd"/>
</dbReference>
<dbReference type="Gene3D" id="2.40.30.10">
    <property type="entry name" value="Translation factors"/>
    <property type="match status" value="1"/>
</dbReference>
<dbReference type="InterPro" id="IPR007037">
    <property type="entry name" value="SIP_rossman_dom"/>
</dbReference>
<dbReference type="SUPFAM" id="SSF63380">
    <property type="entry name" value="Riboflavin synthase domain-like"/>
    <property type="match status" value="1"/>
</dbReference>
<dbReference type="PROSITE" id="PS51384">
    <property type="entry name" value="FAD_FR"/>
    <property type="match status" value="1"/>
</dbReference>
<protein>
    <submittedName>
        <fullName evidence="2">Siderophore-interacting protein</fullName>
    </submittedName>
</protein>
<dbReference type="InterPro" id="IPR017938">
    <property type="entry name" value="Riboflavin_synthase-like_b-brl"/>
</dbReference>
<dbReference type="InterPro" id="IPR017927">
    <property type="entry name" value="FAD-bd_FR_type"/>
</dbReference>
<feature type="domain" description="FAD-binding FR-type" evidence="1">
    <location>
        <begin position="10"/>
        <end position="117"/>
    </location>
</feature>
<dbReference type="InterPro" id="IPR013113">
    <property type="entry name" value="SIP_FAD-bd"/>
</dbReference>
<dbReference type="PANTHER" id="PTHR30157">
    <property type="entry name" value="FERRIC REDUCTASE, NADPH-DEPENDENT"/>
    <property type="match status" value="1"/>
</dbReference>
<dbReference type="Pfam" id="PF08021">
    <property type="entry name" value="FAD_binding_9"/>
    <property type="match status" value="1"/>
</dbReference>
<sequence>MFRAVKPETKPETRVVVTSTQRLSPGMTRVHFRAEDLSAFAGNVCTDRFVRLEIPVGDGSTVCRTYTALDPSVADGTLAVDFVHHGEEGVAGRWAATVAQPGDVLTVRGPGGTYAPDPAADWHLLVGDESGLPAIRAALAALPADAVGYAVIEVPSADHVQEVDAPAGVTVRWVDATVDPPLETVVRALPWLLGRVHAFVHGEAEVTMQRIRPYLLRERGMPRGDLSISGYWRRGNSEDSFRVWKRSQRVEPVAAYAGQALR</sequence>
<dbReference type="PANTHER" id="PTHR30157:SF0">
    <property type="entry name" value="NADPH-DEPENDENT FERRIC-CHELATE REDUCTASE"/>
    <property type="match status" value="1"/>
</dbReference>
<dbReference type="EMBL" id="JAALAA010000036">
    <property type="protein sequence ID" value="NGN95990.1"/>
    <property type="molecule type" value="Genomic_DNA"/>
</dbReference>
<organism evidence="2 3">
    <name type="scientific">Nocardioides turkmenicus</name>
    <dbReference type="NCBI Taxonomy" id="2711220"/>
    <lineage>
        <taxon>Bacteria</taxon>
        <taxon>Bacillati</taxon>
        <taxon>Actinomycetota</taxon>
        <taxon>Actinomycetes</taxon>
        <taxon>Propionibacteriales</taxon>
        <taxon>Nocardioidaceae</taxon>
        <taxon>Nocardioides</taxon>
    </lineage>
</organism>
<dbReference type="Gene3D" id="3.40.50.80">
    <property type="entry name" value="Nucleotide-binding domain of ferredoxin-NADP reductase (FNR) module"/>
    <property type="match status" value="1"/>
</dbReference>
<proteinExistence type="predicted"/>
<evidence type="ECO:0000259" key="1">
    <source>
        <dbReference type="PROSITE" id="PS51384"/>
    </source>
</evidence>
<reference evidence="2 3" key="1">
    <citation type="submission" date="2020-02" db="EMBL/GenBank/DDBJ databases">
        <title>Whole-genome analyses of novel actinobacteria.</title>
        <authorList>
            <person name="Sahin N."/>
        </authorList>
    </citation>
    <scope>NUCLEOTIDE SEQUENCE [LARGE SCALE GENOMIC DNA]</scope>
    <source>
        <strain evidence="2 3">KC13</strain>
    </source>
</reference>
<dbReference type="InterPro" id="IPR039374">
    <property type="entry name" value="SIP_fam"/>
</dbReference>